<evidence type="ECO:0000256" key="1">
    <source>
        <dbReference type="ARBA" id="ARBA00004613"/>
    </source>
</evidence>
<dbReference type="GO" id="GO:0005975">
    <property type="term" value="P:carbohydrate metabolic process"/>
    <property type="evidence" value="ECO:0007669"/>
    <property type="project" value="InterPro"/>
</dbReference>
<protein>
    <recommendedName>
        <fullName evidence="4">NodB homology domain-containing protein</fullName>
    </recommendedName>
</protein>
<dbReference type="PANTHER" id="PTHR34216:SF3">
    <property type="entry name" value="POLY-BETA-1,6-N-ACETYL-D-GLUCOSAMINE N-DEACETYLASE"/>
    <property type="match status" value="1"/>
</dbReference>
<gene>
    <name evidence="5" type="ORF">M947_06955</name>
</gene>
<evidence type="ECO:0000313" key="5">
    <source>
        <dbReference type="EMBL" id="EQB39392.1"/>
    </source>
</evidence>
<feature type="chain" id="PRO_5004565279" description="NodB homology domain-containing protein" evidence="3">
    <location>
        <begin position="21"/>
        <end position="334"/>
    </location>
</feature>
<dbReference type="PATRIC" id="fig|1172190.3.peg.1350"/>
<dbReference type="GO" id="GO:0016810">
    <property type="term" value="F:hydrolase activity, acting on carbon-nitrogen (but not peptide) bonds"/>
    <property type="evidence" value="ECO:0007669"/>
    <property type="project" value="InterPro"/>
</dbReference>
<sequence length="334" mass="39231">MKFKKSLFISLILYASTLFADSWAVAFMYHRFNETKYPSTNIKIEQFKKQLEYLKANDYNVWHLSKIISYIKAKKELPPKTVALTIDDAYISFYEDGYPHLKEMGFAFSLMVSTNPVDAKSKNYMSWSQMREIKKHKAEFINHSVMHHYLIQKDKKEIRDEILKAQRRLQEELGDSTNENPRLFSYPFGEYDERVENILEELDFVGITQTSGAIGFDTDLRKIPRFPMAEAYASMDSFITKLNTKPMPIVSVLPKNNIIKNNNPPKLTLTLKEQLPNMQCFISSGKKINHTWVSQTELEVSADKELKKPRDKYTCTAPTRDNKWYWYSHLWIIE</sequence>
<dbReference type="Gene3D" id="3.20.20.370">
    <property type="entry name" value="Glycoside hydrolase/deacetylase"/>
    <property type="match status" value="1"/>
</dbReference>
<dbReference type="OrthoDB" id="9776235at2"/>
<evidence type="ECO:0000313" key="6">
    <source>
        <dbReference type="Proteomes" id="UP000015520"/>
    </source>
</evidence>
<dbReference type="Proteomes" id="UP000015520">
    <property type="component" value="Unassembled WGS sequence"/>
</dbReference>
<dbReference type="AlphaFoldDB" id="T0JRB6"/>
<reference evidence="5 6" key="1">
    <citation type="submission" date="2013-07" db="EMBL/GenBank/DDBJ databases">
        <title>Sulfurimonas hongkongensis AST-10 Genome Sequencing.</title>
        <authorList>
            <person name="Cai L."/>
            <person name="Zhang T."/>
        </authorList>
    </citation>
    <scope>NUCLEOTIDE SEQUENCE [LARGE SCALE GENOMIC DNA]</scope>
    <source>
        <strain evidence="5 6">AST-10</strain>
    </source>
</reference>
<comment type="caution">
    <text evidence="5">The sequence shown here is derived from an EMBL/GenBank/DDBJ whole genome shotgun (WGS) entry which is preliminary data.</text>
</comment>
<dbReference type="PROSITE" id="PS51677">
    <property type="entry name" value="NODB"/>
    <property type="match status" value="1"/>
</dbReference>
<dbReference type="EMBL" id="AUPZ01000008">
    <property type="protein sequence ID" value="EQB39392.1"/>
    <property type="molecule type" value="Genomic_DNA"/>
</dbReference>
<evidence type="ECO:0000256" key="3">
    <source>
        <dbReference type="SAM" id="SignalP"/>
    </source>
</evidence>
<organism evidence="5 6">
    <name type="scientific">Sulfurimonas hongkongensis</name>
    <dbReference type="NCBI Taxonomy" id="1172190"/>
    <lineage>
        <taxon>Bacteria</taxon>
        <taxon>Pseudomonadati</taxon>
        <taxon>Campylobacterota</taxon>
        <taxon>Epsilonproteobacteria</taxon>
        <taxon>Campylobacterales</taxon>
        <taxon>Sulfurimonadaceae</taxon>
        <taxon>Sulfurimonas</taxon>
    </lineage>
</organism>
<dbReference type="PANTHER" id="PTHR34216">
    <property type="match status" value="1"/>
</dbReference>
<evidence type="ECO:0000259" key="4">
    <source>
        <dbReference type="PROSITE" id="PS51677"/>
    </source>
</evidence>
<keyword evidence="2 3" id="KW-0732">Signal</keyword>
<dbReference type="InterPro" id="IPR051398">
    <property type="entry name" value="Polysacch_Deacetylase"/>
</dbReference>
<dbReference type="eggNOG" id="COG0726">
    <property type="taxonomic scope" value="Bacteria"/>
</dbReference>
<dbReference type="CDD" id="cd10973">
    <property type="entry name" value="CE4_DAC_u4_5s"/>
    <property type="match status" value="1"/>
</dbReference>
<accession>T0JRB6</accession>
<keyword evidence="6" id="KW-1185">Reference proteome</keyword>
<dbReference type="GO" id="GO:0005576">
    <property type="term" value="C:extracellular region"/>
    <property type="evidence" value="ECO:0007669"/>
    <property type="project" value="UniProtKB-SubCell"/>
</dbReference>
<dbReference type="STRING" id="1172190.M947_06955"/>
<name>T0JRB6_9BACT</name>
<proteinExistence type="predicted"/>
<dbReference type="InterPro" id="IPR011330">
    <property type="entry name" value="Glyco_hydro/deAcase_b/a-brl"/>
</dbReference>
<dbReference type="SUPFAM" id="SSF88713">
    <property type="entry name" value="Glycoside hydrolase/deacetylase"/>
    <property type="match status" value="1"/>
</dbReference>
<dbReference type="RefSeq" id="WP_021287653.1">
    <property type="nucleotide sequence ID" value="NZ_AUPZ01000008.1"/>
</dbReference>
<evidence type="ECO:0000256" key="2">
    <source>
        <dbReference type="ARBA" id="ARBA00022729"/>
    </source>
</evidence>
<comment type="subcellular location">
    <subcellularLocation>
        <location evidence="1">Secreted</location>
    </subcellularLocation>
</comment>
<feature type="domain" description="NodB homology" evidence="4">
    <location>
        <begin position="80"/>
        <end position="281"/>
    </location>
</feature>
<dbReference type="Pfam" id="PF01522">
    <property type="entry name" value="Polysacc_deac_1"/>
    <property type="match status" value="1"/>
</dbReference>
<dbReference type="InterPro" id="IPR002509">
    <property type="entry name" value="NODB_dom"/>
</dbReference>
<feature type="signal peptide" evidence="3">
    <location>
        <begin position="1"/>
        <end position="20"/>
    </location>
</feature>